<feature type="transmembrane region" description="Helical" evidence="2">
    <location>
        <begin position="31"/>
        <end position="53"/>
    </location>
</feature>
<name>A0A0G4FPZ8_VITBC</name>
<organism evidence="3 4">
    <name type="scientific">Vitrella brassicaformis (strain CCMP3155)</name>
    <dbReference type="NCBI Taxonomy" id="1169540"/>
    <lineage>
        <taxon>Eukaryota</taxon>
        <taxon>Sar</taxon>
        <taxon>Alveolata</taxon>
        <taxon>Colpodellida</taxon>
        <taxon>Vitrellaceae</taxon>
        <taxon>Vitrella</taxon>
    </lineage>
</organism>
<dbReference type="Proteomes" id="UP000041254">
    <property type="component" value="Unassembled WGS sequence"/>
</dbReference>
<keyword evidence="2" id="KW-0812">Transmembrane</keyword>
<keyword evidence="4" id="KW-1185">Reference proteome</keyword>
<feature type="region of interest" description="Disordered" evidence="1">
    <location>
        <begin position="1"/>
        <end position="32"/>
    </location>
</feature>
<feature type="compositionally biased region" description="Basic and acidic residues" evidence="1">
    <location>
        <begin position="20"/>
        <end position="31"/>
    </location>
</feature>
<evidence type="ECO:0000313" key="4">
    <source>
        <dbReference type="Proteomes" id="UP000041254"/>
    </source>
</evidence>
<evidence type="ECO:0000256" key="2">
    <source>
        <dbReference type="SAM" id="Phobius"/>
    </source>
</evidence>
<dbReference type="InParanoid" id="A0A0G4FPZ8"/>
<keyword evidence="2" id="KW-0472">Membrane</keyword>
<dbReference type="EMBL" id="CDMY01000472">
    <property type="protein sequence ID" value="CEM15871.1"/>
    <property type="molecule type" value="Genomic_DNA"/>
</dbReference>
<proteinExistence type="predicted"/>
<reference evidence="3 4" key="1">
    <citation type="submission" date="2014-11" db="EMBL/GenBank/DDBJ databases">
        <authorList>
            <person name="Zhu J."/>
            <person name="Qi W."/>
            <person name="Song R."/>
        </authorList>
    </citation>
    <scope>NUCLEOTIDE SEQUENCE [LARGE SCALE GENOMIC DNA]</scope>
</reference>
<evidence type="ECO:0008006" key="5">
    <source>
        <dbReference type="Google" id="ProtNLM"/>
    </source>
</evidence>
<dbReference type="PhylomeDB" id="A0A0G4FPZ8"/>
<gene>
    <name evidence="3" type="ORF">Vbra_15892</name>
</gene>
<evidence type="ECO:0000313" key="3">
    <source>
        <dbReference type="EMBL" id="CEM15871.1"/>
    </source>
</evidence>
<evidence type="ECO:0000256" key="1">
    <source>
        <dbReference type="SAM" id="MobiDB-lite"/>
    </source>
</evidence>
<protein>
    <recommendedName>
        <fullName evidence="5">F-box domain-containing protein</fullName>
    </recommendedName>
</protein>
<accession>A0A0G4FPZ8</accession>
<keyword evidence="2" id="KW-1133">Transmembrane helix</keyword>
<dbReference type="VEuPathDB" id="CryptoDB:Vbra_15892"/>
<dbReference type="AlphaFoldDB" id="A0A0G4FPZ8"/>
<sequence length="559" mass="61092">MAASSSDAQPGGGASESDEERQRRAERERRFWGNAPPGLHSIVMAFVPIHLLIQLQLPPLAWQHAVRKQHHLTISAADEDQRSFWQRTTIDLVGEWATYLRQLTTIVLRYPFGFPRWCFDVFVAIIEGHIAGRRAANLTGGTLETIAIERGVRLTGTARQSVARTNPPLPAPLDPPPTLHALTTIAGLWGDDHEVLADRRWLMPSLAVVRQEGWDAGSLGQFIGSSRSLRCVDGMWMFDGDEWASVFEGIPAAPAGPQGGPLAQLERIGTILVWGDNPTGIERLQEVLMARGCRGSLKQLDVQFCPRFFIGRPTMRVLLALDRLATSVSYFFTEDGLTDPHTDPSPAAIDIASTLSFDKATSVEVKNAYEFHPPANTPSPHPAIIAHMQPFPEASELSVRSKLGGAAGRLLADKMPKKVGRVDIERVSGAEEKVGVLASLGTAREVRTVQMGDIGVDQLEQLLVGAADELPTIKRLYFDLTVPDGVEDAGSFVRTQLLSVIPRIRGLQCVELRVKTTTAEQRDSLVTCIPVGTNIGSFTVRRISGYVGTWVTMTAVRNA</sequence>